<dbReference type="InterPro" id="IPR003877">
    <property type="entry name" value="SPRY_dom"/>
</dbReference>
<evidence type="ECO:0000256" key="8">
    <source>
        <dbReference type="PROSITE-ProRule" id="PRU00175"/>
    </source>
</evidence>
<dbReference type="Gene3D" id="3.30.40.10">
    <property type="entry name" value="Zinc/RING finger domain, C3HC4 (zinc finger)"/>
    <property type="match status" value="2"/>
</dbReference>
<comment type="caution">
    <text evidence="12">The sequence shown here is derived from an EMBL/GenBank/DDBJ whole genome shotgun (WGS) entry which is preliminary data.</text>
</comment>
<keyword evidence="6" id="KW-0862">Zinc</keyword>
<dbReference type="Gene3D" id="3.30.160.60">
    <property type="entry name" value="Classic Zinc Finger"/>
    <property type="match status" value="1"/>
</dbReference>
<evidence type="ECO:0000256" key="7">
    <source>
        <dbReference type="ARBA" id="ARBA00022859"/>
    </source>
</evidence>
<dbReference type="CDD" id="cd19769">
    <property type="entry name" value="Bbox2_TRIM16-like"/>
    <property type="match status" value="1"/>
</dbReference>
<keyword evidence="13" id="KW-1185">Reference proteome</keyword>
<dbReference type="PANTHER" id="PTHR25465:SF49">
    <property type="entry name" value="BLOODTHIRSTY-RELATED GENE FAMILY, MEMBER 1-RELATED"/>
    <property type="match status" value="1"/>
</dbReference>
<dbReference type="InterPro" id="IPR001870">
    <property type="entry name" value="B30.2/SPRY"/>
</dbReference>
<evidence type="ECO:0000256" key="9">
    <source>
        <dbReference type="SAM" id="MobiDB-lite"/>
    </source>
</evidence>
<dbReference type="AlphaFoldDB" id="A0A8S4B5F3"/>
<keyword evidence="5 8" id="KW-0863">Zinc-finger</keyword>
<dbReference type="InterPro" id="IPR018957">
    <property type="entry name" value="Znf_C3HC4_RING-type"/>
</dbReference>
<dbReference type="InterPro" id="IPR058030">
    <property type="entry name" value="TRIM8/14/16/25/29/45/65_CC"/>
</dbReference>
<dbReference type="InterPro" id="IPR003879">
    <property type="entry name" value="Butyrophylin_SPRY"/>
</dbReference>
<evidence type="ECO:0000256" key="6">
    <source>
        <dbReference type="ARBA" id="ARBA00022833"/>
    </source>
</evidence>
<evidence type="ECO:0000313" key="13">
    <source>
        <dbReference type="Proteomes" id="UP000677803"/>
    </source>
</evidence>
<organism evidence="12 13">
    <name type="scientific">Menidia menidia</name>
    <name type="common">Atlantic silverside</name>
    <dbReference type="NCBI Taxonomy" id="238744"/>
    <lineage>
        <taxon>Eukaryota</taxon>
        <taxon>Metazoa</taxon>
        <taxon>Chordata</taxon>
        <taxon>Craniata</taxon>
        <taxon>Vertebrata</taxon>
        <taxon>Euteleostomi</taxon>
        <taxon>Actinopterygii</taxon>
        <taxon>Neopterygii</taxon>
        <taxon>Teleostei</taxon>
        <taxon>Neoteleostei</taxon>
        <taxon>Acanthomorphata</taxon>
        <taxon>Ovalentaria</taxon>
        <taxon>Atherinomorphae</taxon>
        <taxon>Atheriniformes</taxon>
        <taxon>Atherinopsidae</taxon>
        <taxon>Menidiinae</taxon>
        <taxon>Menidia</taxon>
    </lineage>
</organism>
<evidence type="ECO:0000313" key="12">
    <source>
        <dbReference type="EMBL" id="CAG5929485.1"/>
    </source>
</evidence>
<dbReference type="Gene3D" id="4.10.830.40">
    <property type="match status" value="1"/>
</dbReference>
<dbReference type="SUPFAM" id="SSF57850">
    <property type="entry name" value="RING/U-box"/>
    <property type="match status" value="2"/>
</dbReference>
<dbReference type="InterPro" id="IPR017907">
    <property type="entry name" value="Znf_RING_CS"/>
</dbReference>
<keyword evidence="3" id="KW-0399">Innate immunity</keyword>
<dbReference type="Pfam" id="PF25600">
    <property type="entry name" value="TRIM_CC"/>
    <property type="match status" value="1"/>
</dbReference>
<feature type="compositionally biased region" description="Basic and acidic residues" evidence="9">
    <location>
        <begin position="752"/>
        <end position="764"/>
    </location>
</feature>
<evidence type="ECO:0000256" key="5">
    <source>
        <dbReference type="ARBA" id="ARBA00022771"/>
    </source>
</evidence>
<evidence type="ECO:0000256" key="4">
    <source>
        <dbReference type="ARBA" id="ARBA00022723"/>
    </source>
</evidence>
<dbReference type="InterPro" id="IPR001841">
    <property type="entry name" value="Znf_RING"/>
</dbReference>
<dbReference type="GO" id="GO:0008270">
    <property type="term" value="F:zinc ion binding"/>
    <property type="evidence" value="ECO:0007669"/>
    <property type="project" value="UniProtKB-KW"/>
</dbReference>
<dbReference type="Pfam" id="PF13445">
    <property type="entry name" value="zf-RING_UBOX"/>
    <property type="match status" value="1"/>
</dbReference>
<dbReference type="SMART" id="SM00449">
    <property type="entry name" value="SPRY"/>
    <property type="match status" value="1"/>
</dbReference>
<proteinExistence type="predicted"/>
<dbReference type="FunFam" id="2.60.120.920:FF:000004">
    <property type="entry name" value="Butyrophilin subfamily 1 member A1"/>
    <property type="match status" value="1"/>
</dbReference>
<dbReference type="Pfam" id="PF00097">
    <property type="entry name" value="zf-C3HC4"/>
    <property type="match status" value="1"/>
</dbReference>
<keyword evidence="4" id="KW-0479">Metal-binding</keyword>
<dbReference type="Gene3D" id="2.60.120.920">
    <property type="match status" value="1"/>
</dbReference>
<comment type="subcellular location">
    <subcellularLocation>
        <location evidence="1">Cytoplasm</location>
    </subcellularLocation>
</comment>
<dbReference type="InterPro" id="IPR043136">
    <property type="entry name" value="B30.2/SPRY_sf"/>
</dbReference>
<keyword evidence="2" id="KW-0963">Cytoplasm</keyword>
<feature type="domain" description="RING-type" evidence="10">
    <location>
        <begin position="232"/>
        <end position="271"/>
    </location>
</feature>
<keyword evidence="7" id="KW-0391">Immunity</keyword>
<dbReference type="InterPro" id="IPR027370">
    <property type="entry name" value="Znf-RING_euk"/>
</dbReference>
<dbReference type="InterPro" id="IPR051051">
    <property type="entry name" value="E3_ubiq-ligase_TRIM/RNF"/>
</dbReference>
<dbReference type="Pfam" id="PF00622">
    <property type="entry name" value="SPRY"/>
    <property type="match status" value="1"/>
</dbReference>
<evidence type="ECO:0000259" key="11">
    <source>
        <dbReference type="PROSITE" id="PS50188"/>
    </source>
</evidence>
<feature type="region of interest" description="Disordered" evidence="9">
    <location>
        <begin position="752"/>
        <end position="771"/>
    </location>
</feature>
<dbReference type="SMART" id="SM00589">
    <property type="entry name" value="PRY"/>
    <property type="match status" value="1"/>
</dbReference>
<accession>A0A8S4B5F3</accession>
<dbReference type="PROSITE" id="PS00518">
    <property type="entry name" value="ZF_RING_1"/>
    <property type="match status" value="2"/>
</dbReference>
<dbReference type="SUPFAM" id="SSF49899">
    <property type="entry name" value="Concanavalin A-like lectins/glucanases"/>
    <property type="match status" value="1"/>
</dbReference>
<feature type="compositionally biased region" description="Basic and acidic residues" evidence="9">
    <location>
        <begin position="105"/>
        <end position="119"/>
    </location>
</feature>
<dbReference type="GO" id="GO:0045087">
    <property type="term" value="P:innate immune response"/>
    <property type="evidence" value="ECO:0007669"/>
    <property type="project" value="UniProtKB-KW"/>
</dbReference>
<feature type="region of interest" description="Disordered" evidence="9">
    <location>
        <begin position="99"/>
        <end position="127"/>
    </location>
</feature>
<name>A0A8S4B5F3_9TELE</name>
<dbReference type="InterPro" id="IPR013083">
    <property type="entry name" value="Znf_RING/FYVE/PHD"/>
</dbReference>
<dbReference type="PRINTS" id="PR01407">
    <property type="entry name" value="BUTYPHLNCDUF"/>
</dbReference>
<dbReference type="GO" id="GO:0005737">
    <property type="term" value="C:cytoplasm"/>
    <property type="evidence" value="ECO:0007669"/>
    <property type="project" value="UniProtKB-SubCell"/>
</dbReference>
<evidence type="ECO:0000259" key="10">
    <source>
        <dbReference type="PROSITE" id="PS50089"/>
    </source>
</evidence>
<dbReference type="CDD" id="cd13733">
    <property type="entry name" value="SPRY_PRY_C-I_1"/>
    <property type="match status" value="1"/>
</dbReference>
<dbReference type="PROSITE" id="PS50188">
    <property type="entry name" value="B302_SPRY"/>
    <property type="match status" value="1"/>
</dbReference>
<dbReference type="Pfam" id="PF13765">
    <property type="entry name" value="PRY"/>
    <property type="match status" value="1"/>
</dbReference>
<dbReference type="EMBL" id="CAJRST010014446">
    <property type="protein sequence ID" value="CAG5929485.1"/>
    <property type="molecule type" value="Genomic_DNA"/>
</dbReference>
<dbReference type="PANTHER" id="PTHR25465">
    <property type="entry name" value="B-BOX DOMAIN CONTAINING"/>
    <property type="match status" value="1"/>
</dbReference>
<dbReference type="InterPro" id="IPR006574">
    <property type="entry name" value="PRY"/>
</dbReference>
<sequence>MIKRGDIKMSEPPGCCICLDEITTPASLPCGHCFCLVCIGEYWRIHDSCQCPLCKAGFPDRTRLQTGQAPQTQDAAAPLKAGACGQVLPAVPGLVLRRPSGAALPERRAGTSPSDRRGQEPGGLGVQAPREEAGALLQERPNLHLHQSTGVTASVSQEAAKNKVKWKKSATRGRHACIKASKKLLLFCPQFEKMVAVIFSKQVTLLCCLSPDMASSSNSPGDSGSLQRHLSCSVCIETFKDPVTTACGHTFCRKCLDLHIEHASSSCPLCKTHLNKAPSVNIVLRDIIQLNNKPRRPPPNVFTGAPGGVKCDVCTEPNLKAEKSCLVCLASYCSTHIQNHYSAERLKGHKLMEPVGDMDARACLIHGRPLELFSRSQQKCVCVQCIDRQEEVVSAKEECQAKKAQLDDIKTDFQQKIRERRAKMEEINTALRSCKVTSATRESKKTLFTGFQDQLETVLTIVEAAQKAIVKPLEERRRSLEMEAKGHSKKLKAEIKRLPSPKLTTSLRWRTTSCSYRFPSVAVHSDIMDWTGVKLDTSLSFGTMIKTTTVAMEKIQQELDKLSSIELRRVPKFTVDVKLDPATAHKRLVVSDDGKEVKDGGEEQGLEDSPARFDLFGSVLGLSSFSSGKSYWEVEVGDKTGWDLGVVRGSSSRRGKLKVNPDNGYWALVHYEEENYAAMTEPPLRLSPRAKPKKVGVFVDYEEGLVSFYDVTARSHIYSFHKCSFTDELYPYFSPHVKQDEKNFEPLVISAEKHSESEVEREQIDASSSSV</sequence>
<protein>
    <submittedName>
        <fullName evidence="12">(Atlantic silverside) hypothetical protein</fullName>
    </submittedName>
</protein>
<dbReference type="SMART" id="SM00184">
    <property type="entry name" value="RING"/>
    <property type="match status" value="2"/>
</dbReference>
<feature type="domain" description="RING-type" evidence="10">
    <location>
        <begin position="15"/>
        <end position="55"/>
    </location>
</feature>
<dbReference type="SUPFAM" id="SSF57845">
    <property type="entry name" value="B-box zinc-binding domain"/>
    <property type="match status" value="1"/>
</dbReference>
<reference evidence="12" key="1">
    <citation type="submission" date="2021-05" db="EMBL/GenBank/DDBJ databases">
        <authorList>
            <person name="Tigano A."/>
        </authorList>
    </citation>
    <scope>NUCLEOTIDE SEQUENCE</scope>
</reference>
<dbReference type="PROSITE" id="PS50089">
    <property type="entry name" value="ZF_RING_2"/>
    <property type="match status" value="2"/>
</dbReference>
<feature type="domain" description="B30.2/SPRY" evidence="11">
    <location>
        <begin position="557"/>
        <end position="751"/>
    </location>
</feature>
<dbReference type="InterPro" id="IPR013320">
    <property type="entry name" value="ConA-like_dom_sf"/>
</dbReference>
<dbReference type="OrthoDB" id="6270329at2759"/>
<evidence type="ECO:0000256" key="1">
    <source>
        <dbReference type="ARBA" id="ARBA00004496"/>
    </source>
</evidence>
<evidence type="ECO:0000256" key="3">
    <source>
        <dbReference type="ARBA" id="ARBA00022588"/>
    </source>
</evidence>
<evidence type="ECO:0000256" key="2">
    <source>
        <dbReference type="ARBA" id="ARBA00022490"/>
    </source>
</evidence>
<dbReference type="Proteomes" id="UP000677803">
    <property type="component" value="Unassembled WGS sequence"/>
</dbReference>
<gene>
    <name evidence="12" type="ORF">MMEN_LOCUS13126</name>
</gene>